<accession>A0A7S0HSE3</accession>
<feature type="compositionally biased region" description="Basic and acidic residues" evidence="2">
    <location>
        <begin position="29"/>
        <end position="39"/>
    </location>
</feature>
<dbReference type="EMBL" id="HBEO01026405">
    <property type="protein sequence ID" value="CAD8497635.1"/>
    <property type="molecule type" value="Transcribed_RNA"/>
</dbReference>
<gene>
    <name evidence="3" type="ORF">HPHI1048_LOCUS17774</name>
</gene>
<reference evidence="3" key="1">
    <citation type="submission" date="2021-01" db="EMBL/GenBank/DDBJ databases">
        <authorList>
            <person name="Corre E."/>
            <person name="Pelletier E."/>
            <person name="Niang G."/>
            <person name="Scheremetjew M."/>
            <person name="Finn R."/>
            <person name="Kale V."/>
            <person name="Holt S."/>
            <person name="Cochrane G."/>
            <person name="Meng A."/>
            <person name="Brown T."/>
            <person name="Cohen L."/>
        </authorList>
    </citation>
    <scope>NUCLEOTIDE SEQUENCE</scope>
    <source>
        <strain evidence="3">CCMP325</strain>
    </source>
</reference>
<proteinExistence type="predicted"/>
<evidence type="ECO:0000313" key="3">
    <source>
        <dbReference type="EMBL" id="CAD8497635.1"/>
    </source>
</evidence>
<dbReference type="AlphaFoldDB" id="A0A7S0HSE3"/>
<keyword evidence="1" id="KW-0175">Coiled coil</keyword>
<feature type="region of interest" description="Disordered" evidence="2">
    <location>
        <begin position="19"/>
        <end position="39"/>
    </location>
</feature>
<protein>
    <submittedName>
        <fullName evidence="3">Uncharacterized protein</fullName>
    </submittedName>
</protein>
<evidence type="ECO:0000256" key="1">
    <source>
        <dbReference type="SAM" id="Coils"/>
    </source>
</evidence>
<name>A0A7S0HSE3_9CRYP</name>
<evidence type="ECO:0000256" key="2">
    <source>
        <dbReference type="SAM" id="MobiDB-lite"/>
    </source>
</evidence>
<organism evidence="3">
    <name type="scientific">Hanusia phi</name>
    <dbReference type="NCBI Taxonomy" id="3032"/>
    <lineage>
        <taxon>Eukaryota</taxon>
        <taxon>Cryptophyceae</taxon>
        <taxon>Pyrenomonadales</taxon>
        <taxon>Geminigeraceae</taxon>
        <taxon>Hanusia</taxon>
    </lineage>
</organism>
<sequence>MSYRDDHLCEFRGRVEHRSVSRHRSHHRSNTEEHSDKAPKLVKSEFKVDAVSQIDRPYLPYIPHIAPFVRSPSCEIGSAWSRYRNLLLDVGCELEESRQMQRMNVLFNKIHDPTKAGITAESLLEGLNSLGLLKRVDITEASNMLRELLKSPQNTVVEREAFYDFMIGLSNGEEQHWDAIPHIEGNGLRILQRSVSSKKESAMSMKENIQMKLNANKDELIGLTKEIKSLQKKHGAASTKEMERIEKKIKRRMKEMQLKESQMISLSEEAKIVEGRSKAILQEATVLQDLADRVMQFQSVGARFAMLTLDTTRVAHGKHSMNRDEEITDFIIESKIATGSWAYISFEVEHDWTCFEIIITALHGTAYLAFANPPLLYRAASGSLHRHRGHGEGADAGGRSGWQRGPGYLVKRNLAKTGYYGMECTVRMHLSPAILLGCYPGGFGKVWQGVWHLGVHGPSTFKVSVMYFMRGDESS</sequence>
<feature type="coiled-coil region" evidence="1">
    <location>
        <begin position="213"/>
        <end position="262"/>
    </location>
</feature>